<dbReference type="OrthoDB" id="2971110at2"/>
<feature type="region of interest" description="Disordered" evidence="1">
    <location>
        <begin position="74"/>
        <end position="115"/>
    </location>
</feature>
<evidence type="ECO:0000256" key="1">
    <source>
        <dbReference type="SAM" id="MobiDB-lite"/>
    </source>
</evidence>
<name>A0A1H0MIE4_HALAD</name>
<organism evidence="2 3">
    <name type="scientific">Halobacillus aidingensis</name>
    <dbReference type="NCBI Taxonomy" id="240303"/>
    <lineage>
        <taxon>Bacteria</taxon>
        <taxon>Bacillati</taxon>
        <taxon>Bacillota</taxon>
        <taxon>Bacilli</taxon>
        <taxon>Bacillales</taxon>
        <taxon>Bacillaceae</taxon>
        <taxon>Halobacillus</taxon>
    </lineage>
</organism>
<accession>A0A1H0MIE4</accession>
<keyword evidence="3" id="KW-1185">Reference proteome</keyword>
<feature type="compositionally biased region" description="Basic and acidic residues" evidence="1">
    <location>
        <begin position="95"/>
        <end position="115"/>
    </location>
</feature>
<gene>
    <name evidence="2" type="ORF">SAMN05421677_10849</name>
</gene>
<sequence length="278" mass="33007">MNKSYDNGVKTYQMDEAERKKKMAINPLNYIELKEKELTDAAIAKQWGIHQPELSKKKDNWGFIGKSLDEMKKIAKKKTSKAQREKAQSHSMQDQIKEEVQEKESVKENQDSDLEKELKEANGEVQRLNSVNDDLKGDLRDERKKYSTLYKDFERKEADLEEEQEKVKLNSLKLQQITQEYESLQLKYKELEEQFDALQDQDYSPKQTVILIEKQLNEEREAHQVTKLKVEDLQREKQMLMNQNQILTNNNERFQQRYREAEKTHEALAAYTQRVMPS</sequence>
<dbReference type="AlphaFoldDB" id="A0A1H0MIE4"/>
<dbReference type="EMBL" id="FNIZ01000008">
    <property type="protein sequence ID" value="SDO80223.1"/>
    <property type="molecule type" value="Genomic_DNA"/>
</dbReference>
<protein>
    <submittedName>
        <fullName evidence="2">Uncharacterized protein</fullName>
    </submittedName>
</protein>
<dbReference type="STRING" id="240303.SAMN05421677_10849"/>
<dbReference type="RefSeq" id="WP_089652318.1">
    <property type="nucleotide sequence ID" value="NZ_FNIZ01000008.1"/>
</dbReference>
<evidence type="ECO:0000313" key="3">
    <source>
        <dbReference type="Proteomes" id="UP000198860"/>
    </source>
</evidence>
<reference evidence="3" key="1">
    <citation type="submission" date="2016-10" db="EMBL/GenBank/DDBJ databases">
        <authorList>
            <person name="Varghese N."/>
            <person name="Submissions S."/>
        </authorList>
    </citation>
    <scope>NUCLEOTIDE SEQUENCE [LARGE SCALE GENOMIC DNA]</scope>
    <source>
        <strain evidence="3">CGMCC 1.3703</strain>
    </source>
</reference>
<dbReference type="Proteomes" id="UP000198860">
    <property type="component" value="Unassembled WGS sequence"/>
</dbReference>
<evidence type="ECO:0000313" key="2">
    <source>
        <dbReference type="EMBL" id="SDO80223.1"/>
    </source>
</evidence>
<proteinExistence type="predicted"/>